<dbReference type="OrthoDB" id="671595at2759"/>
<proteinExistence type="predicted"/>
<gene>
    <name evidence="2" type="ORF">L345_17108</name>
</gene>
<feature type="non-terminal residue" evidence="2">
    <location>
        <position position="81"/>
    </location>
</feature>
<feature type="domain" description="Serpin" evidence="1">
    <location>
        <begin position="47"/>
        <end position="81"/>
    </location>
</feature>
<dbReference type="SUPFAM" id="SSF56574">
    <property type="entry name" value="Serpins"/>
    <property type="match status" value="1"/>
</dbReference>
<dbReference type="Pfam" id="PF00079">
    <property type="entry name" value="Serpin"/>
    <property type="match status" value="1"/>
</dbReference>
<dbReference type="AlphaFoldDB" id="V8N4G7"/>
<protein>
    <recommendedName>
        <fullName evidence="1">Serpin domain-containing protein</fullName>
    </recommendedName>
</protein>
<evidence type="ECO:0000313" key="2">
    <source>
        <dbReference type="EMBL" id="ETE57179.1"/>
    </source>
</evidence>
<dbReference type="InterPro" id="IPR042178">
    <property type="entry name" value="Serpin_sf_1"/>
</dbReference>
<name>V8N4G7_OPHHA</name>
<dbReference type="InterPro" id="IPR023796">
    <property type="entry name" value="Serpin_dom"/>
</dbReference>
<sequence>IYCSFVSVSLQPDISSNCPSSSEHYHFKVQPLYFPLCRVLILAGATESTQRFYNAGLEKLNFQQASEDSRRHINSWVEQKT</sequence>
<feature type="non-terminal residue" evidence="2">
    <location>
        <position position="1"/>
    </location>
</feature>
<evidence type="ECO:0000259" key="1">
    <source>
        <dbReference type="Pfam" id="PF00079"/>
    </source>
</evidence>
<dbReference type="InterPro" id="IPR036186">
    <property type="entry name" value="Serpin_sf"/>
</dbReference>
<reference evidence="2 3" key="1">
    <citation type="journal article" date="2013" name="Proc. Natl. Acad. Sci. U.S.A.">
        <title>The king cobra genome reveals dynamic gene evolution and adaptation in the snake venom system.</title>
        <authorList>
            <person name="Vonk F.J."/>
            <person name="Casewell N.R."/>
            <person name="Henkel C.V."/>
            <person name="Heimberg A.M."/>
            <person name="Jansen H.J."/>
            <person name="McCleary R.J."/>
            <person name="Kerkkamp H.M."/>
            <person name="Vos R.A."/>
            <person name="Guerreiro I."/>
            <person name="Calvete J.J."/>
            <person name="Wuster W."/>
            <person name="Woods A.E."/>
            <person name="Logan J.M."/>
            <person name="Harrison R.A."/>
            <person name="Castoe T.A."/>
            <person name="de Koning A.P."/>
            <person name="Pollock D.D."/>
            <person name="Yandell M."/>
            <person name="Calderon D."/>
            <person name="Renjifo C."/>
            <person name="Currier R.B."/>
            <person name="Salgado D."/>
            <person name="Pla D."/>
            <person name="Sanz L."/>
            <person name="Hyder A.S."/>
            <person name="Ribeiro J.M."/>
            <person name="Arntzen J.W."/>
            <person name="van den Thillart G.E."/>
            <person name="Boetzer M."/>
            <person name="Pirovano W."/>
            <person name="Dirks R.P."/>
            <person name="Spaink H.P."/>
            <person name="Duboule D."/>
            <person name="McGlinn E."/>
            <person name="Kini R.M."/>
            <person name="Richardson M.K."/>
        </authorList>
    </citation>
    <scope>NUCLEOTIDE SEQUENCE</scope>
    <source>
        <tissue evidence="2">Blood</tissue>
    </source>
</reference>
<accession>V8N4G7</accession>
<dbReference type="Gene3D" id="3.30.497.10">
    <property type="entry name" value="Antithrombin, subunit I, domain 2"/>
    <property type="match status" value="1"/>
</dbReference>
<comment type="caution">
    <text evidence="2">The sequence shown here is derived from an EMBL/GenBank/DDBJ whole genome shotgun (WGS) entry which is preliminary data.</text>
</comment>
<organism evidence="2 3">
    <name type="scientific">Ophiophagus hannah</name>
    <name type="common">King cobra</name>
    <name type="synonym">Naja hannah</name>
    <dbReference type="NCBI Taxonomy" id="8665"/>
    <lineage>
        <taxon>Eukaryota</taxon>
        <taxon>Metazoa</taxon>
        <taxon>Chordata</taxon>
        <taxon>Craniata</taxon>
        <taxon>Vertebrata</taxon>
        <taxon>Euteleostomi</taxon>
        <taxon>Lepidosauria</taxon>
        <taxon>Squamata</taxon>
        <taxon>Bifurcata</taxon>
        <taxon>Unidentata</taxon>
        <taxon>Episquamata</taxon>
        <taxon>Toxicofera</taxon>
        <taxon>Serpentes</taxon>
        <taxon>Colubroidea</taxon>
        <taxon>Elapidae</taxon>
        <taxon>Elapinae</taxon>
        <taxon>Ophiophagus</taxon>
    </lineage>
</organism>
<keyword evidence="3" id="KW-1185">Reference proteome</keyword>
<dbReference type="Proteomes" id="UP000018936">
    <property type="component" value="Unassembled WGS sequence"/>
</dbReference>
<dbReference type="EMBL" id="AZIM01009444">
    <property type="protein sequence ID" value="ETE57179.1"/>
    <property type="molecule type" value="Genomic_DNA"/>
</dbReference>
<evidence type="ECO:0000313" key="3">
    <source>
        <dbReference type="Proteomes" id="UP000018936"/>
    </source>
</evidence>